<evidence type="ECO:0000256" key="6">
    <source>
        <dbReference type="ARBA" id="ARBA00023136"/>
    </source>
</evidence>
<dbReference type="PANTHER" id="PTHR23137">
    <property type="entry name" value="VESICLE TRANSPORT PROTEIN-RELATED"/>
    <property type="match status" value="1"/>
</dbReference>
<name>M4BCK2_HYAAE</name>
<dbReference type="STRING" id="559515.M4BCK2"/>
<evidence type="ECO:0000256" key="7">
    <source>
        <dbReference type="ARBA" id="ARBA00025800"/>
    </source>
</evidence>
<evidence type="ECO:0000256" key="5">
    <source>
        <dbReference type="ARBA" id="ARBA00022989"/>
    </source>
</evidence>
<dbReference type="EnsemblProtists" id="HpaT804018">
    <property type="protein sequence ID" value="HpaP804018"/>
    <property type="gene ID" value="HpaG804018"/>
</dbReference>
<accession>M4BCK2</accession>
<comment type="caution">
    <text evidence="8">Lacks conserved residue(s) required for the propagation of feature annotation.</text>
</comment>
<dbReference type="InParanoid" id="M4BCK2"/>
<keyword evidence="2 8" id="KW-0813">Transport</keyword>
<dbReference type="InterPro" id="IPR007305">
    <property type="entry name" value="Vesicle_transpt_Got1/SFT2"/>
</dbReference>
<proteinExistence type="inferred from homology"/>
<reference evidence="10" key="1">
    <citation type="journal article" date="2010" name="Science">
        <title>Signatures of adaptation to obligate biotrophy in the Hyaloperonospora arabidopsidis genome.</title>
        <authorList>
            <person name="Baxter L."/>
            <person name="Tripathy S."/>
            <person name="Ishaque N."/>
            <person name="Boot N."/>
            <person name="Cabral A."/>
            <person name="Kemen E."/>
            <person name="Thines M."/>
            <person name="Ah-Fong A."/>
            <person name="Anderson R."/>
            <person name="Badejoko W."/>
            <person name="Bittner-Eddy P."/>
            <person name="Boore J.L."/>
            <person name="Chibucos M.C."/>
            <person name="Coates M."/>
            <person name="Dehal P."/>
            <person name="Delehaunty K."/>
            <person name="Dong S."/>
            <person name="Downton P."/>
            <person name="Dumas B."/>
            <person name="Fabro G."/>
            <person name="Fronick C."/>
            <person name="Fuerstenberg S.I."/>
            <person name="Fulton L."/>
            <person name="Gaulin E."/>
            <person name="Govers F."/>
            <person name="Hughes L."/>
            <person name="Humphray S."/>
            <person name="Jiang R.H."/>
            <person name="Judelson H."/>
            <person name="Kamoun S."/>
            <person name="Kyung K."/>
            <person name="Meijer H."/>
            <person name="Minx P."/>
            <person name="Morris P."/>
            <person name="Nelson J."/>
            <person name="Phuntumart V."/>
            <person name="Qutob D."/>
            <person name="Rehmany A."/>
            <person name="Rougon-Cardoso A."/>
            <person name="Ryden P."/>
            <person name="Torto-Alalibo T."/>
            <person name="Studholme D."/>
            <person name="Wang Y."/>
            <person name="Win J."/>
            <person name="Wood J."/>
            <person name="Clifton S.W."/>
            <person name="Rogers J."/>
            <person name="Van den Ackerveken G."/>
            <person name="Jones J.D."/>
            <person name="McDowell J.M."/>
            <person name="Beynon J."/>
            <person name="Tyler B.M."/>
        </authorList>
    </citation>
    <scope>NUCLEOTIDE SEQUENCE [LARGE SCALE GENOMIC DNA]</scope>
    <source>
        <strain evidence="10">Emoy2</strain>
    </source>
</reference>
<organism evidence="9 10">
    <name type="scientific">Hyaloperonospora arabidopsidis (strain Emoy2)</name>
    <name type="common">Downy mildew agent</name>
    <name type="synonym">Peronospora arabidopsidis</name>
    <dbReference type="NCBI Taxonomy" id="559515"/>
    <lineage>
        <taxon>Eukaryota</taxon>
        <taxon>Sar</taxon>
        <taxon>Stramenopiles</taxon>
        <taxon>Oomycota</taxon>
        <taxon>Peronosporomycetes</taxon>
        <taxon>Peronosporales</taxon>
        <taxon>Peronosporaceae</taxon>
        <taxon>Hyaloperonospora</taxon>
    </lineage>
</organism>
<dbReference type="GO" id="GO:0016020">
    <property type="term" value="C:membrane"/>
    <property type="evidence" value="ECO:0007669"/>
    <property type="project" value="UniProtKB-SubCell"/>
</dbReference>
<reference evidence="9" key="2">
    <citation type="submission" date="2015-06" db="UniProtKB">
        <authorList>
            <consortium name="EnsemblProtists"/>
        </authorList>
    </citation>
    <scope>IDENTIFICATION</scope>
    <source>
        <strain evidence="9">Emoy2</strain>
    </source>
</reference>
<protein>
    <recommendedName>
        <fullName evidence="8">Vesicle transport protein</fullName>
    </recommendedName>
</protein>
<dbReference type="AlphaFoldDB" id="M4BCK2"/>
<keyword evidence="5 8" id="KW-1133">Transmembrane helix</keyword>
<dbReference type="Pfam" id="PF04178">
    <property type="entry name" value="Got1"/>
    <property type="match status" value="1"/>
</dbReference>
<comment type="similarity">
    <text evidence="7 8">Belongs to the SFT2 family.</text>
</comment>
<keyword evidence="6 8" id="KW-0472">Membrane</keyword>
<evidence type="ECO:0000313" key="9">
    <source>
        <dbReference type="EnsemblProtists" id="HpaP804018"/>
    </source>
</evidence>
<dbReference type="GO" id="GO:0005737">
    <property type="term" value="C:cytoplasm"/>
    <property type="evidence" value="ECO:0007669"/>
    <property type="project" value="UniProtKB-ARBA"/>
</dbReference>
<keyword evidence="3 8" id="KW-0812">Transmembrane</keyword>
<evidence type="ECO:0000313" key="10">
    <source>
        <dbReference type="Proteomes" id="UP000011713"/>
    </source>
</evidence>
<evidence type="ECO:0000256" key="4">
    <source>
        <dbReference type="ARBA" id="ARBA00022927"/>
    </source>
</evidence>
<evidence type="ECO:0000256" key="1">
    <source>
        <dbReference type="ARBA" id="ARBA00004141"/>
    </source>
</evidence>
<keyword evidence="4 8" id="KW-0653">Protein transport</keyword>
<evidence type="ECO:0000256" key="3">
    <source>
        <dbReference type="ARBA" id="ARBA00022692"/>
    </source>
</evidence>
<feature type="transmembrane region" description="Helical" evidence="8">
    <location>
        <begin position="25"/>
        <end position="44"/>
    </location>
</feature>
<dbReference type="EMBL" id="JH598136">
    <property type="status" value="NOT_ANNOTATED_CDS"/>
    <property type="molecule type" value="Genomic_DNA"/>
</dbReference>
<sequence length="91" mass="10299">MATSSGFLVGPTQQVKLMLKPIRRIATIIYLAMIVVVVIVAVAVRQMIQLDWCLAALWYSASYIPYGRKVLTGIANKLREDREAQTVYYSY</sequence>
<dbReference type="GO" id="GO:0012505">
    <property type="term" value="C:endomembrane system"/>
    <property type="evidence" value="ECO:0007669"/>
    <property type="project" value="UniProtKB-ARBA"/>
</dbReference>
<dbReference type="GO" id="GO:0016192">
    <property type="term" value="P:vesicle-mediated transport"/>
    <property type="evidence" value="ECO:0007669"/>
    <property type="project" value="InterPro"/>
</dbReference>
<dbReference type="GO" id="GO:0015031">
    <property type="term" value="P:protein transport"/>
    <property type="evidence" value="ECO:0007669"/>
    <property type="project" value="UniProtKB-KW"/>
</dbReference>
<comment type="subcellular location">
    <subcellularLocation>
        <location evidence="1 8">Membrane</location>
        <topology evidence="1 8">Multi-pass membrane protein</topology>
    </subcellularLocation>
</comment>
<evidence type="ECO:0000256" key="2">
    <source>
        <dbReference type="ARBA" id="ARBA00022448"/>
    </source>
</evidence>
<dbReference type="VEuPathDB" id="FungiDB:HpaG804018"/>
<dbReference type="InterPro" id="IPR011691">
    <property type="entry name" value="Vesicle_transpt_SFT2"/>
</dbReference>
<dbReference type="HOGENOM" id="CLU_099529_4_0_1"/>
<evidence type="ECO:0000256" key="8">
    <source>
        <dbReference type="RuleBase" id="RU363111"/>
    </source>
</evidence>
<dbReference type="Proteomes" id="UP000011713">
    <property type="component" value="Unassembled WGS sequence"/>
</dbReference>
<keyword evidence="10" id="KW-1185">Reference proteome</keyword>
<comment type="function">
    <text evidence="8">May be involved in fusion of retrograde transport vesicles derived from an endocytic compartment with the Golgi complex.</text>
</comment>
<dbReference type="PANTHER" id="PTHR23137:SF6">
    <property type="entry name" value="VESICLE TRANSPORT PROTEIN"/>
    <property type="match status" value="1"/>
</dbReference>